<keyword evidence="2" id="KW-0805">Transcription regulation</keyword>
<dbReference type="GO" id="GO:0005829">
    <property type="term" value="C:cytosol"/>
    <property type="evidence" value="ECO:0007669"/>
    <property type="project" value="TreeGrafter"/>
</dbReference>
<comment type="similarity">
    <text evidence="1">Belongs to the LysR transcriptional regulatory family.</text>
</comment>
<dbReference type="Pfam" id="PF00126">
    <property type="entry name" value="HTH_1"/>
    <property type="match status" value="2"/>
</dbReference>
<dbReference type="PRINTS" id="PR00039">
    <property type="entry name" value="HTHLYSR"/>
</dbReference>
<dbReference type="PROSITE" id="PS50931">
    <property type="entry name" value="HTH_LYSR"/>
    <property type="match status" value="2"/>
</dbReference>
<organism evidence="6 7">
    <name type="scientific">Amycolatopsis acidicola</name>
    <dbReference type="NCBI Taxonomy" id="2596893"/>
    <lineage>
        <taxon>Bacteria</taxon>
        <taxon>Bacillati</taxon>
        <taxon>Actinomycetota</taxon>
        <taxon>Actinomycetes</taxon>
        <taxon>Pseudonocardiales</taxon>
        <taxon>Pseudonocardiaceae</taxon>
        <taxon>Amycolatopsis</taxon>
    </lineage>
</organism>
<gene>
    <name evidence="6" type="ORF">FPZ12_024510</name>
</gene>
<dbReference type="Gene3D" id="1.10.10.10">
    <property type="entry name" value="Winged helix-like DNA-binding domain superfamily/Winged helix DNA-binding domain"/>
    <property type="match status" value="2"/>
</dbReference>
<dbReference type="SUPFAM" id="SSF46785">
    <property type="entry name" value="Winged helix' DNA-binding domain"/>
    <property type="match status" value="2"/>
</dbReference>
<evidence type="ECO:0000259" key="5">
    <source>
        <dbReference type="PROSITE" id="PS50931"/>
    </source>
</evidence>
<keyword evidence="4" id="KW-0804">Transcription</keyword>
<dbReference type="SUPFAM" id="SSF53850">
    <property type="entry name" value="Periplasmic binding protein-like II"/>
    <property type="match status" value="1"/>
</dbReference>
<accession>A0A5N0V0Y6</accession>
<dbReference type="InterPro" id="IPR050950">
    <property type="entry name" value="HTH-type_LysR_regulators"/>
</dbReference>
<dbReference type="PANTHER" id="PTHR30419">
    <property type="entry name" value="HTH-TYPE TRANSCRIPTIONAL REGULATOR YBHD"/>
    <property type="match status" value="1"/>
</dbReference>
<name>A0A5N0V0Y6_9PSEU</name>
<feature type="domain" description="HTH lysR-type" evidence="5">
    <location>
        <begin position="1"/>
        <end position="62"/>
    </location>
</feature>
<dbReference type="InterPro" id="IPR036390">
    <property type="entry name" value="WH_DNA-bd_sf"/>
</dbReference>
<evidence type="ECO:0000313" key="6">
    <source>
        <dbReference type="EMBL" id="KAA9157804.1"/>
    </source>
</evidence>
<dbReference type="RefSeq" id="WP_144757752.1">
    <property type="nucleotide sequence ID" value="NZ_VMNW02000039.1"/>
</dbReference>
<dbReference type="PANTHER" id="PTHR30419:SF14">
    <property type="entry name" value="LYSR FAMILY TRANSCRIPTIONAL REGULATOR"/>
    <property type="match status" value="1"/>
</dbReference>
<feature type="domain" description="HTH lysR-type" evidence="5">
    <location>
        <begin position="97"/>
        <end position="151"/>
    </location>
</feature>
<evidence type="ECO:0000313" key="7">
    <source>
        <dbReference type="Proteomes" id="UP000319769"/>
    </source>
</evidence>
<evidence type="ECO:0000256" key="2">
    <source>
        <dbReference type="ARBA" id="ARBA00023015"/>
    </source>
</evidence>
<reference evidence="6" key="1">
    <citation type="submission" date="2019-09" db="EMBL/GenBank/DDBJ databases">
        <authorList>
            <person name="Teo W.F.A."/>
            <person name="Duangmal K."/>
        </authorList>
    </citation>
    <scope>NUCLEOTIDE SEQUENCE [LARGE SCALE GENOMIC DNA]</scope>
    <source>
        <strain evidence="6">K81G1</strain>
    </source>
</reference>
<dbReference type="OrthoDB" id="4131546at2"/>
<evidence type="ECO:0000256" key="4">
    <source>
        <dbReference type="ARBA" id="ARBA00023163"/>
    </source>
</evidence>
<dbReference type="EMBL" id="VMNW02000039">
    <property type="protein sequence ID" value="KAA9157804.1"/>
    <property type="molecule type" value="Genomic_DNA"/>
</dbReference>
<sequence length="390" mass="41312">MNLAEHLPAVKTFLAVARAPSMAEAARALYRSRAAVSRAVGDLETALGTRLFDRHGTGLELTATGRLALARAGRIDAELAQAARICRARTGTLYDGRRLQLVVQLVALRSVSRAAVATGLSQSGASMALSRLESTLGVPLFERAKNGVVPSDAAVHLAVHARRTFAELRHLHSDIASIAGVPSGSVVVGALPLGRTQVLPEALAEALNGRPGLRVTTVESHYDHLVGELHSGDIDIVVGVTREGSDDSGLVREPLFTDRLVVLAGAGHPLAGRRVRAAELAGERWILPREGSPSRRLFVDAFHSAGFPPPRPVVESADLGVVRRLLSSGEVLALASARQYFFELSSGLVTELDVDLPPMTREVALLLRSGAEQSPATSAVIEALRRRSGL</sequence>
<dbReference type="InterPro" id="IPR036388">
    <property type="entry name" value="WH-like_DNA-bd_sf"/>
</dbReference>
<dbReference type="InterPro" id="IPR000847">
    <property type="entry name" value="LysR_HTH_N"/>
</dbReference>
<dbReference type="GO" id="GO:0003677">
    <property type="term" value="F:DNA binding"/>
    <property type="evidence" value="ECO:0007669"/>
    <property type="project" value="UniProtKB-KW"/>
</dbReference>
<protein>
    <submittedName>
        <fullName evidence="6">LysR family transcriptional regulator</fullName>
    </submittedName>
</protein>
<evidence type="ECO:0000256" key="3">
    <source>
        <dbReference type="ARBA" id="ARBA00023125"/>
    </source>
</evidence>
<dbReference type="Gene3D" id="3.40.190.290">
    <property type="match status" value="1"/>
</dbReference>
<dbReference type="GO" id="GO:0003700">
    <property type="term" value="F:DNA-binding transcription factor activity"/>
    <property type="evidence" value="ECO:0007669"/>
    <property type="project" value="InterPro"/>
</dbReference>
<comment type="caution">
    <text evidence="6">The sequence shown here is derived from an EMBL/GenBank/DDBJ whole genome shotgun (WGS) entry which is preliminary data.</text>
</comment>
<dbReference type="Pfam" id="PF03466">
    <property type="entry name" value="LysR_substrate"/>
    <property type="match status" value="1"/>
</dbReference>
<keyword evidence="7" id="KW-1185">Reference proteome</keyword>
<proteinExistence type="inferred from homology"/>
<dbReference type="AlphaFoldDB" id="A0A5N0V0Y6"/>
<keyword evidence="3" id="KW-0238">DNA-binding</keyword>
<dbReference type="Proteomes" id="UP000319769">
    <property type="component" value="Unassembled WGS sequence"/>
</dbReference>
<dbReference type="InterPro" id="IPR005119">
    <property type="entry name" value="LysR_subst-bd"/>
</dbReference>
<evidence type="ECO:0000256" key="1">
    <source>
        <dbReference type="ARBA" id="ARBA00009437"/>
    </source>
</evidence>